<keyword evidence="3" id="KW-1185">Reference proteome</keyword>
<keyword evidence="1" id="KW-1133">Transmembrane helix</keyword>
<evidence type="ECO:0000313" key="3">
    <source>
        <dbReference type="Proteomes" id="UP000054226"/>
    </source>
</evidence>
<evidence type="ECO:0000256" key="1">
    <source>
        <dbReference type="SAM" id="Phobius"/>
    </source>
</evidence>
<accession>M2YWR1</accession>
<gene>
    <name evidence="2" type="ORF">H074_30667</name>
</gene>
<proteinExistence type="predicted"/>
<dbReference type="Proteomes" id="UP000054226">
    <property type="component" value="Unassembled WGS sequence"/>
</dbReference>
<evidence type="ECO:0000313" key="2">
    <source>
        <dbReference type="EMBL" id="EME52774.1"/>
    </source>
</evidence>
<keyword evidence="1" id="KW-0472">Membrane</keyword>
<sequence>MIAWGVHSGFTIGASGALRFTAETGAAAVVFAAAAGLGALAGAARRGRWVQRATTIATTVVKDPPTFKVSAFRTPSI</sequence>
<comment type="caution">
    <text evidence="2">The sequence shown here is derived from an EMBL/GenBank/DDBJ whole genome shotgun (WGS) entry which is preliminary data.</text>
</comment>
<dbReference type="AlphaFoldDB" id="M2YWR1"/>
<protein>
    <submittedName>
        <fullName evidence="2">Uncharacterized protein</fullName>
    </submittedName>
</protein>
<keyword evidence="1" id="KW-0812">Transmembrane</keyword>
<organism evidence="2 3">
    <name type="scientific">Amycolatopsis decaplanina DSM 44594</name>
    <dbReference type="NCBI Taxonomy" id="1284240"/>
    <lineage>
        <taxon>Bacteria</taxon>
        <taxon>Bacillati</taxon>
        <taxon>Actinomycetota</taxon>
        <taxon>Actinomycetes</taxon>
        <taxon>Pseudonocardiales</taxon>
        <taxon>Pseudonocardiaceae</taxon>
        <taxon>Amycolatopsis</taxon>
    </lineage>
</organism>
<name>M2YWR1_9PSEU</name>
<feature type="transmembrane region" description="Helical" evidence="1">
    <location>
        <begin position="25"/>
        <end position="44"/>
    </location>
</feature>
<reference evidence="2 3" key="1">
    <citation type="journal article" date="2013" name="Genome Announc.">
        <title>Draft Genome Sequence of Amycolatopsis decaplanina Strain DSM 44594T.</title>
        <authorList>
            <person name="Kaur N."/>
            <person name="Kumar S."/>
            <person name="Bala M."/>
            <person name="Raghava G.P."/>
            <person name="Mayilraj S."/>
        </authorList>
    </citation>
    <scope>NUCLEOTIDE SEQUENCE [LARGE SCALE GENOMIC DNA]</scope>
    <source>
        <strain evidence="2 3">DSM 44594</strain>
    </source>
</reference>
<dbReference type="EMBL" id="AOHO01000074">
    <property type="protein sequence ID" value="EME52774.1"/>
    <property type="molecule type" value="Genomic_DNA"/>
</dbReference>